<dbReference type="InterPro" id="IPR001539">
    <property type="entry name" value="Peptidase_U32"/>
</dbReference>
<dbReference type="STRING" id="1216932.CM240_2086"/>
<dbReference type="PANTHER" id="PTHR30217">
    <property type="entry name" value="PEPTIDASE U32 FAMILY"/>
    <property type="match status" value="1"/>
</dbReference>
<dbReference type="GO" id="GO:0006508">
    <property type="term" value="P:proteolysis"/>
    <property type="evidence" value="ECO:0007669"/>
    <property type="project" value="UniProtKB-KW"/>
</dbReference>
<sequence length="778" mass="87601">MEKIELLAPAGSLESLYAAVNSGCDAVYLGGSKFSARAYASNFGEEEMKEAVLYCHLNSVKIYVTINTLIKDKEVREAIEYVNFLQSIGVDGVIVQDLGLAYLIRKNFKDIELHGSTQISIHNGEGAKALNDLGFKRIVLARECTLKEIEYISKDLGIETEIFVHGALCVSYSGQCLMSSMIGGRSGNRGKCAQSCRQNYKLINEKTGEETEGYLLSPKDLAFIENIGEIIESGTASLKIEGRMKRPEYVAGVVSMYRKAIDAYYAGEPFDYDTAMKNLAKLFNREGFSKGYLFKNTGSDMMSFKFPRNTGVVIGEAVSSNEVLLKENIVIGDGIRFGEEGFTISSISVKGKSVEEAYMGDVAKLKEGKFKEGEKIYKTSDVKLLKSYENTFKTQYLKKNPLDIEVYFKIGDKMKLTTSFKGKVFEVYGEEVQTPLKRPLFKENIEENLKKTGNTPFEVNSITFSEYEEGFMAISALNNLRRTLIEKIINWVKIDRGLVEKLDLNRETKNIKELPSLLVIVQNLKQLKGAYEGGARDIAINPFMRGTNIDFSQIPEDLNLYLRLPTIIKEEYRMVSAYIEQNIDKIKGLITSNFGITSEFHNRTSIIFDYKGNLFNKYSIDFLESMVDGVTLSLELNKSELKDVSKGTPLTPYVYIYGKVESMISEYCPIGATFGGKCEVKGCNIACEKGDFVLRDRLKEDFRVKTDKFCRSHIYNSHPLNLIDNIKELKGINISNFRVDFVDEDEDRVHHIVEAILSGDNIEGEGKFTKGQYKRGVE</sequence>
<keyword evidence="2" id="KW-0378">Hydrolase</keyword>
<dbReference type="AlphaFoldDB" id="W6S059"/>
<accession>W6S059</accession>
<feature type="domain" description="Peptidase U32 collagenase" evidence="1">
    <location>
        <begin position="376"/>
        <end position="489"/>
    </location>
</feature>
<dbReference type="PROSITE" id="PS01276">
    <property type="entry name" value="PEPTIDASE_U32"/>
    <property type="match status" value="1"/>
</dbReference>
<organism evidence="2 3">
    <name type="scientific">Clostridium bornimense</name>
    <dbReference type="NCBI Taxonomy" id="1216932"/>
    <lineage>
        <taxon>Bacteria</taxon>
        <taxon>Bacillati</taxon>
        <taxon>Bacillota</taxon>
        <taxon>Clostridia</taxon>
        <taxon>Eubacteriales</taxon>
        <taxon>Clostridiaceae</taxon>
        <taxon>Clostridium</taxon>
    </lineage>
</organism>
<keyword evidence="3" id="KW-1185">Reference proteome</keyword>
<protein>
    <submittedName>
        <fullName evidence="2">Protease</fullName>
        <ecNumber evidence="2">3.4.-.-</ecNumber>
    </submittedName>
</protein>
<dbReference type="EC" id="3.4.-.-" evidence="2"/>
<dbReference type="eggNOG" id="COG0826">
    <property type="taxonomic scope" value="Bacteria"/>
</dbReference>
<evidence type="ECO:0000313" key="2">
    <source>
        <dbReference type="EMBL" id="CDM69244.1"/>
    </source>
</evidence>
<dbReference type="EMBL" id="HG917868">
    <property type="protein sequence ID" value="CDM69244.1"/>
    <property type="molecule type" value="Genomic_DNA"/>
</dbReference>
<dbReference type="RefSeq" id="WP_044038972.1">
    <property type="nucleotide sequence ID" value="NZ_HG917868.1"/>
</dbReference>
<dbReference type="Pfam" id="PF12392">
    <property type="entry name" value="DUF3656"/>
    <property type="match status" value="1"/>
</dbReference>
<reference evidence="2 3" key="1">
    <citation type="submission" date="2013-11" db="EMBL/GenBank/DDBJ databases">
        <title>Complete genome sequence of Clostridum sp. M2/40.</title>
        <authorList>
            <person name="Wibberg D."/>
            <person name="Puehler A."/>
            <person name="Schlueter A."/>
        </authorList>
    </citation>
    <scope>NUCLEOTIDE SEQUENCE [LARGE SCALE GENOMIC DNA]</scope>
    <source>
        <strain evidence="3">M2/40</strain>
    </source>
</reference>
<dbReference type="Proteomes" id="UP000019426">
    <property type="component" value="Chromosome M2/40_rep1"/>
</dbReference>
<proteinExistence type="predicted"/>
<dbReference type="PATRIC" id="fig|1216932.3.peg.2087"/>
<dbReference type="GO" id="GO:0008233">
    <property type="term" value="F:peptidase activity"/>
    <property type="evidence" value="ECO:0007669"/>
    <property type="project" value="UniProtKB-KW"/>
</dbReference>
<gene>
    <name evidence="2" type="ORF">CM240_2086</name>
</gene>
<evidence type="ECO:0000313" key="3">
    <source>
        <dbReference type="Proteomes" id="UP000019426"/>
    </source>
</evidence>
<dbReference type="Pfam" id="PF01136">
    <property type="entry name" value="Peptidase_U32"/>
    <property type="match status" value="2"/>
</dbReference>
<dbReference type="OrthoDB" id="9807498at2"/>
<dbReference type="PANTHER" id="PTHR30217:SF10">
    <property type="entry name" value="23S RRNA 5-HYDROXYCYTIDINE C2501 SYNTHASE"/>
    <property type="match status" value="1"/>
</dbReference>
<dbReference type="InterPro" id="IPR051454">
    <property type="entry name" value="RNA/ubiquinone_mod_enzymes"/>
</dbReference>
<name>W6S059_9CLOT</name>
<dbReference type="HOGENOM" id="CLU_011540_4_0_9"/>
<dbReference type="InterPro" id="IPR020988">
    <property type="entry name" value="Pept_U32_collagenase"/>
</dbReference>
<evidence type="ECO:0000259" key="1">
    <source>
        <dbReference type="Pfam" id="PF12392"/>
    </source>
</evidence>
<keyword evidence="2" id="KW-0645">Protease</keyword>
<dbReference type="KEGG" id="clt:CM240_2086"/>